<evidence type="ECO:0000313" key="2">
    <source>
        <dbReference type="Proteomes" id="UP000299102"/>
    </source>
</evidence>
<accession>A0A4C1V948</accession>
<dbReference type="AlphaFoldDB" id="A0A4C1V948"/>
<proteinExistence type="predicted"/>
<organism evidence="1 2">
    <name type="scientific">Eumeta variegata</name>
    <name type="common">Bagworm moth</name>
    <name type="synonym">Eumeta japonica</name>
    <dbReference type="NCBI Taxonomy" id="151549"/>
    <lineage>
        <taxon>Eukaryota</taxon>
        <taxon>Metazoa</taxon>
        <taxon>Ecdysozoa</taxon>
        <taxon>Arthropoda</taxon>
        <taxon>Hexapoda</taxon>
        <taxon>Insecta</taxon>
        <taxon>Pterygota</taxon>
        <taxon>Neoptera</taxon>
        <taxon>Endopterygota</taxon>
        <taxon>Lepidoptera</taxon>
        <taxon>Glossata</taxon>
        <taxon>Ditrysia</taxon>
        <taxon>Tineoidea</taxon>
        <taxon>Psychidae</taxon>
        <taxon>Oiketicinae</taxon>
        <taxon>Eumeta</taxon>
    </lineage>
</organism>
<reference evidence="1 2" key="1">
    <citation type="journal article" date="2019" name="Commun. Biol.">
        <title>The bagworm genome reveals a unique fibroin gene that provides high tensile strength.</title>
        <authorList>
            <person name="Kono N."/>
            <person name="Nakamura H."/>
            <person name="Ohtoshi R."/>
            <person name="Tomita M."/>
            <person name="Numata K."/>
            <person name="Arakawa K."/>
        </authorList>
    </citation>
    <scope>NUCLEOTIDE SEQUENCE [LARGE SCALE GENOMIC DNA]</scope>
</reference>
<evidence type="ECO:0000313" key="1">
    <source>
        <dbReference type="EMBL" id="GBP35273.1"/>
    </source>
</evidence>
<dbReference type="EMBL" id="BGZK01000301">
    <property type="protein sequence ID" value="GBP35273.1"/>
    <property type="molecule type" value="Genomic_DNA"/>
</dbReference>
<name>A0A4C1V948_EUMVA</name>
<sequence length="260" mass="28687">MWHGFAMPNLAATQKWAGSAVIESSGGPLPLTPFHQPDSFQLDILFPPKRPATHRCTTFVYYSFRYFGDIQVETQRVVAGLNSACVAGCKPVPFVRFNARESVARRSRRPLFLFVKTFLVRPRPRLSRVDEISLTLLVVIAGCLDPAAAPMLPLDVQELLGAMLRHLISYRPSLLDTVGLRAPSAPILVARMVSTYVTVDPSSSNACVSTCPLGPIFRTSTIFRNAHDVDGFCVFHRASQYAFFIMAQSLRLCGAELLVA</sequence>
<keyword evidence="2" id="KW-1185">Reference proteome</keyword>
<gene>
    <name evidence="1" type="ORF">EVAR_19494_1</name>
</gene>
<comment type="caution">
    <text evidence="1">The sequence shown here is derived from an EMBL/GenBank/DDBJ whole genome shotgun (WGS) entry which is preliminary data.</text>
</comment>
<protein>
    <submittedName>
        <fullName evidence="1">Uncharacterized protein</fullName>
    </submittedName>
</protein>
<dbReference type="Proteomes" id="UP000299102">
    <property type="component" value="Unassembled WGS sequence"/>
</dbReference>